<dbReference type="EMBL" id="CP102252">
    <property type="protein sequence ID" value="UWN64538.1"/>
    <property type="molecule type" value="Genomic_DNA"/>
</dbReference>
<sequence>MKSVIKILFLCLAVLEMSCAVQKPVRIVLMPDTQNYAETHPDIFNSQTEWIAAQCDSIAFVLQQGDITNRNAESQWKVAVEAMSRLDGKVPYVMAVGNHDLGLKGRTRNRDSELFNRYFPYDKYARTQNFGGAFEFGKMENVWYTFRTGGVKWLVLSLEFGPRDSVLAWAGAVIDAHSRHKVIINTHAYLYSDDTRMGPGDKWLPESYGIGKDKSSGSVNNGEQMWDKLIGLYSNIVFVFSGHVLNDGTGCLISEGVHGNRVCQMMANYQAGTVGSVNGGNGFLRILGIDAKNGRVVVRSYSPYTDTFRTEPDRRFVIEGLDYKR</sequence>
<feature type="signal peptide" evidence="1">
    <location>
        <begin position="1"/>
        <end position="22"/>
    </location>
</feature>
<dbReference type="PANTHER" id="PTHR43143">
    <property type="entry name" value="METALLOPHOSPHOESTERASE, CALCINEURIN SUPERFAMILY"/>
    <property type="match status" value="1"/>
</dbReference>
<dbReference type="Gene3D" id="3.60.21.10">
    <property type="match status" value="1"/>
</dbReference>
<feature type="domain" description="Calcineurin-like phosphoesterase" evidence="2">
    <location>
        <begin position="26"/>
        <end position="244"/>
    </location>
</feature>
<evidence type="ECO:0000259" key="2">
    <source>
        <dbReference type="Pfam" id="PF00149"/>
    </source>
</evidence>
<dbReference type="PANTHER" id="PTHR43143:SF5">
    <property type="entry name" value="SECRETED PROTEIN"/>
    <property type="match status" value="1"/>
</dbReference>
<evidence type="ECO:0000313" key="3">
    <source>
        <dbReference type="EMBL" id="UWN64538.1"/>
    </source>
</evidence>
<dbReference type="Proteomes" id="UP001058267">
    <property type="component" value="Chromosome"/>
</dbReference>
<dbReference type="InterPro" id="IPR051918">
    <property type="entry name" value="STPP_CPPED1"/>
</dbReference>
<keyword evidence="1" id="KW-0732">Signal</keyword>
<gene>
    <name evidence="3" type="ORF">NQ519_12365</name>
</gene>
<proteinExistence type="predicted"/>
<evidence type="ECO:0000313" key="4">
    <source>
        <dbReference type="Proteomes" id="UP001058267"/>
    </source>
</evidence>
<protein>
    <submittedName>
        <fullName evidence="3">Metallophosphoesterase</fullName>
    </submittedName>
</protein>
<keyword evidence="4" id="KW-1185">Reference proteome</keyword>
<dbReference type="Pfam" id="PF00149">
    <property type="entry name" value="Metallophos"/>
    <property type="match status" value="1"/>
</dbReference>
<reference evidence="3" key="1">
    <citation type="journal article" date="2022" name="Cell">
        <title>Design, construction, and in vivo augmentation of a complex gut microbiome.</title>
        <authorList>
            <person name="Cheng A.G."/>
            <person name="Ho P.Y."/>
            <person name="Aranda-Diaz A."/>
            <person name="Jain S."/>
            <person name="Yu F.B."/>
            <person name="Meng X."/>
            <person name="Wang M."/>
            <person name="Iakiviak M."/>
            <person name="Nagashima K."/>
            <person name="Zhao A."/>
            <person name="Murugkar P."/>
            <person name="Patil A."/>
            <person name="Atabakhsh K."/>
            <person name="Weakley A."/>
            <person name="Yan J."/>
            <person name="Brumbaugh A.R."/>
            <person name="Higginbottom S."/>
            <person name="Dimas A."/>
            <person name="Shiver A.L."/>
            <person name="Deutschbauer A."/>
            <person name="Neff N."/>
            <person name="Sonnenburg J.L."/>
            <person name="Huang K.C."/>
            <person name="Fischbach M.A."/>
        </authorList>
    </citation>
    <scope>NUCLEOTIDE SEQUENCE</scope>
    <source>
        <strain evidence="3">JC50</strain>
    </source>
</reference>
<dbReference type="InterPro" id="IPR029052">
    <property type="entry name" value="Metallo-depent_PP-like"/>
</dbReference>
<dbReference type="RefSeq" id="WP_019150843.1">
    <property type="nucleotide sequence ID" value="NZ_CP102252.1"/>
</dbReference>
<name>A0ABY5V5J6_9BACT</name>
<organism evidence="3 4">
    <name type="scientific">Alistipes senegalensis JC50</name>
    <dbReference type="NCBI Taxonomy" id="1033732"/>
    <lineage>
        <taxon>Bacteria</taxon>
        <taxon>Pseudomonadati</taxon>
        <taxon>Bacteroidota</taxon>
        <taxon>Bacteroidia</taxon>
        <taxon>Bacteroidales</taxon>
        <taxon>Rikenellaceae</taxon>
        <taxon>Alistipes</taxon>
    </lineage>
</organism>
<feature type="chain" id="PRO_5045975566" evidence="1">
    <location>
        <begin position="23"/>
        <end position="325"/>
    </location>
</feature>
<accession>A0ABY5V5J6</accession>
<evidence type="ECO:0000256" key="1">
    <source>
        <dbReference type="SAM" id="SignalP"/>
    </source>
</evidence>
<dbReference type="InterPro" id="IPR004843">
    <property type="entry name" value="Calcineurin-like_PHP"/>
</dbReference>
<dbReference type="SUPFAM" id="SSF56300">
    <property type="entry name" value="Metallo-dependent phosphatases"/>
    <property type="match status" value="1"/>
</dbReference>